<evidence type="ECO:0000256" key="5">
    <source>
        <dbReference type="PIRNR" id="PIRNR038994"/>
    </source>
</evidence>
<evidence type="ECO:0000313" key="10">
    <source>
        <dbReference type="EMBL" id="NHO65029.1"/>
    </source>
</evidence>
<dbReference type="RefSeq" id="WP_167183003.1">
    <property type="nucleotide sequence ID" value="NZ_JAAONZ010000003.1"/>
</dbReference>
<reference evidence="10" key="1">
    <citation type="submission" date="2020-03" db="EMBL/GenBank/DDBJ databases">
        <authorList>
            <person name="Guo F."/>
        </authorList>
    </citation>
    <scope>NUCLEOTIDE SEQUENCE</scope>
    <source>
        <strain evidence="10">JCM 30134</strain>
    </source>
</reference>
<dbReference type="Gene3D" id="3.20.20.140">
    <property type="entry name" value="Metal-dependent hydrolases"/>
    <property type="match status" value="1"/>
</dbReference>
<protein>
    <submittedName>
        <fullName evidence="10">N-acetylglucosamine-6-phosphate deacetylase</fullName>
        <ecNumber evidence="10">3.5.1.25</ecNumber>
    </submittedName>
</protein>
<feature type="binding site" evidence="7">
    <location>
        <position position="253"/>
    </location>
    <ligand>
        <name>substrate</name>
    </ligand>
</feature>
<dbReference type="AlphaFoldDB" id="A0A9E5JTI8"/>
<evidence type="ECO:0000256" key="1">
    <source>
        <dbReference type="ARBA" id="ARBA00010716"/>
    </source>
</evidence>
<dbReference type="SUPFAM" id="SSF51556">
    <property type="entry name" value="Metallo-dependent hydrolases"/>
    <property type="match status" value="1"/>
</dbReference>
<dbReference type="EMBL" id="JAAONZ010000003">
    <property type="protein sequence ID" value="NHO65029.1"/>
    <property type="molecule type" value="Genomic_DNA"/>
</dbReference>
<organism evidence="10 11">
    <name type="scientific">Pseudomaricurvus hydrocarbonicus</name>
    <dbReference type="NCBI Taxonomy" id="1470433"/>
    <lineage>
        <taxon>Bacteria</taxon>
        <taxon>Pseudomonadati</taxon>
        <taxon>Pseudomonadota</taxon>
        <taxon>Gammaproteobacteria</taxon>
        <taxon>Cellvibrionales</taxon>
        <taxon>Cellvibrionaceae</taxon>
        <taxon>Pseudomaricurvus</taxon>
    </lineage>
</organism>
<feature type="binding site" evidence="8">
    <location>
        <position position="197"/>
    </location>
    <ligand>
        <name>Zn(2+)</name>
        <dbReference type="ChEBI" id="CHEBI:29105"/>
    </ligand>
</feature>
<feature type="binding site" evidence="7">
    <location>
        <begin position="309"/>
        <end position="311"/>
    </location>
    <ligand>
        <name>substrate</name>
    </ligand>
</feature>
<evidence type="ECO:0000256" key="8">
    <source>
        <dbReference type="PIRSR" id="PIRSR038994-3"/>
    </source>
</evidence>
<evidence type="ECO:0000256" key="3">
    <source>
        <dbReference type="ARBA" id="ARBA00022801"/>
    </source>
</evidence>
<proteinExistence type="inferred from homology"/>
<feature type="binding site" evidence="8">
    <location>
        <position position="218"/>
    </location>
    <ligand>
        <name>Zn(2+)</name>
        <dbReference type="ChEBI" id="CHEBI:29105"/>
    </ligand>
</feature>
<feature type="binding site" evidence="7">
    <location>
        <position position="140"/>
    </location>
    <ligand>
        <name>substrate</name>
    </ligand>
</feature>
<dbReference type="PIRSF" id="PIRSF038994">
    <property type="entry name" value="NagA"/>
    <property type="match status" value="1"/>
</dbReference>
<accession>A0A9E5JTI8</accession>
<feature type="binding site" evidence="7">
    <location>
        <position position="229"/>
    </location>
    <ligand>
        <name>substrate</name>
    </ligand>
</feature>
<keyword evidence="4 5" id="KW-0119">Carbohydrate metabolism</keyword>
<feature type="active site" description="Proton donor/acceptor" evidence="6">
    <location>
        <position position="276"/>
    </location>
</feature>
<evidence type="ECO:0000256" key="4">
    <source>
        <dbReference type="ARBA" id="ARBA00023277"/>
    </source>
</evidence>
<dbReference type="GO" id="GO:0046872">
    <property type="term" value="F:metal ion binding"/>
    <property type="evidence" value="ECO:0007669"/>
    <property type="project" value="UniProtKB-KW"/>
</dbReference>
<dbReference type="InterPro" id="IPR003764">
    <property type="entry name" value="GlcNAc_6-P_deAcase"/>
</dbReference>
<feature type="domain" description="Amidohydrolase-related" evidence="9">
    <location>
        <begin position="52"/>
        <end position="380"/>
    </location>
</feature>
<evidence type="ECO:0000256" key="6">
    <source>
        <dbReference type="PIRSR" id="PIRSR038994-1"/>
    </source>
</evidence>
<evidence type="ECO:0000256" key="2">
    <source>
        <dbReference type="ARBA" id="ARBA00022723"/>
    </source>
</evidence>
<keyword evidence="11" id="KW-1185">Reference proteome</keyword>
<dbReference type="PANTHER" id="PTHR11113">
    <property type="entry name" value="N-ACETYLGLUCOSAMINE-6-PHOSPHATE DEACETYLASE"/>
    <property type="match status" value="1"/>
</dbReference>
<gene>
    <name evidence="10" type="primary">nagA</name>
    <name evidence="10" type="ORF">G8770_05680</name>
</gene>
<comment type="caution">
    <text evidence="10">The sequence shown here is derived from an EMBL/GenBank/DDBJ whole genome shotgun (WGS) entry which is preliminary data.</text>
</comment>
<feature type="binding site" evidence="8">
    <location>
        <position position="129"/>
    </location>
    <ligand>
        <name>Zn(2+)</name>
        <dbReference type="ChEBI" id="CHEBI:29105"/>
    </ligand>
</feature>
<dbReference type="Pfam" id="PF01979">
    <property type="entry name" value="Amidohydro_1"/>
    <property type="match status" value="1"/>
</dbReference>
<dbReference type="Proteomes" id="UP000787472">
    <property type="component" value="Unassembled WGS sequence"/>
</dbReference>
<dbReference type="NCBIfam" id="TIGR00221">
    <property type="entry name" value="nagA"/>
    <property type="match status" value="1"/>
</dbReference>
<dbReference type="CDD" id="cd00854">
    <property type="entry name" value="NagA"/>
    <property type="match status" value="1"/>
</dbReference>
<evidence type="ECO:0000256" key="7">
    <source>
        <dbReference type="PIRSR" id="PIRSR038994-2"/>
    </source>
</evidence>
<keyword evidence="2 8" id="KW-0479">Metal-binding</keyword>
<comment type="similarity">
    <text evidence="1 5">Belongs to the metallo-dependent hydrolases superfamily. NagA family.</text>
</comment>
<dbReference type="PANTHER" id="PTHR11113:SF14">
    <property type="entry name" value="N-ACETYLGLUCOSAMINE-6-PHOSPHATE DEACETYLASE"/>
    <property type="match status" value="1"/>
</dbReference>
<sequence>MIKALIGARIFDGYQFLDNYAVVLDGEDITQLLPEEQLPADIERLALDGGVLAPGLIDLQVNGGGGVLFNNEPSLAGIKAMLAGHRTAGTTSMTPTLISDTTETLQAGVQAVQDAMSASVKGVLGVHIEGPFFNLSRRGTHKAEYIRPPQDRDLSWIMDAQRASPDMSTLVTLAPEQTQPGQIAALSKAGIRVCAGHTDADHKTIQAALAEGLVGFTHLYNAMRPLTGRDPGVVGAALADRNSWCGIIADGHHVNPVAISVALAAKPAGKLYLVSDAMATVGSAQKSFEIYGETICEENGCLINAEGRLAGSAIGMIDGVKFCVESVGTALEEALRMASLYPAQMIQKSDILGRIRRGYRADLVHFTDEFQVIQTWVAGQHQVHRSTNS</sequence>
<evidence type="ECO:0000313" key="11">
    <source>
        <dbReference type="Proteomes" id="UP000787472"/>
    </source>
</evidence>
<dbReference type="SUPFAM" id="SSF51338">
    <property type="entry name" value="Composite domain of metallo-dependent hydrolases"/>
    <property type="match status" value="1"/>
</dbReference>
<dbReference type="EC" id="3.5.1.25" evidence="10"/>
<dbReference type="GO" id="GO:0008448">
    <property type="term" value="F:N-acetylglucosamine-6-phosphate deacetylase activity"/>
    <property type="evidence" value="ECO:0007669"/>
    <property type="project" value="UniProtKB-EC"/>
</dbReference>
<dbReference type="Pfam" id="PF22643">
    <property type="entry name" value="NagA_N"/>
    <property type="match status" value="1"/>
</dbReference>
<comment type="cofactor">
    <cofactor evidence="8">
        <name>a divalent metal cation</name>
        <dbReference type="ChEBI" id="CHEBI:60240"/>
    </cofactor>
    <text evidence="8">Binds 1 divalent metal cation per subunit.</text>
</comment>
<feature type="binding site" evidence="7">
    <location>
        <begin position="221"/>
        <end position="222"/>
    </location>
    <ligand>
        <name>substrate</name>
    </ligand>
</feature>
<dbReference type="InterPro" id="IPR032466">
    <property type="entry name" value="Metal_Hydrolase"/>
</dbReference>
<dbReference type="GO" id="GO:0006046">
    <property type="term" value="P:N-acetylglucosamine catabolic process"/>
    <property type="evidence" value="ECO:0007669"/>
    <property type="project" value="TreeGrafter"/>
</dbReference>
<dbReference type="InterPro" id="IPR006680">
    <property type="entry name" value="Amidohydro-rel"/>
</dbReference>
<evidence type="ECO:0000259" key="9">
    <source>
        <dbReference type="Pfam" id="PF01979"/>
    </source>
</evidence>
<dbReference type="InterPro" id="IPR011059">
    <property type="entry name" value="Metal-dep_hydrolase_composite"/>
</dbReference>
<name>A0A9E5JTI8_9GAMM</name>
<keyword evidence="3 5" id="KW-0378">Hydrolase</keyword>
<dbReference type="Gene3D" id="2.30.40.10">
    <property type="entry name" value="Urease, subunit C, domain 1"/>
    <property type="match status" value="1"/>
</dbReference>